<gene>
    <name evidence="5" type="ORF">FC40_GL000261</name>
</gene>
<feature type="domain" description="YSIRK Gram-positive signal peptide" evidence="4">
    <location>
        <begin position="6"/>
        <end position="29"/>
    </location>
</feature>
<evidence type="ECO:0000256" key="3">
    <source>
        <dbReference type="SAM" id="Phobius"/>
    </source>
</evidence>
<dbReference type="Proteomes" id="UP000051054">
    <property type="component" value="Unassembled WGS sequence"/>
</dbReference>
<evidence type="ECO:0000259" key="4">
    <source>
        <dbReference type="Pfam" id="PF04650"/>
    </source>
</evidence>
<keyword evidence="3" id="KW-0812">Transmembrane</keyword>
<protein>
    <recommendedName>
        <fullName evidence="4">YSIRK Gram-positive signal peptide domain-containing protein</fullName>
    </recommendedName>
</protein>
<feature type="transmembrane region" description="Helical" evidence="3">
    <location>
        <begin position="1392"/>
        <end position="1410"/>
    </location>
</feature>
<keyword evidence="1" id="KW-0732">Signal</keyword>
<dbReference type="InterPro" id="IPR005877">
    <property type="entry name" value="YSIRK_signal_dom"/>
</dbReference>
<reference evidence="5 6" key="1">
    <citation type="journal article" date="2015" name="Genome Announc.">
        <title>Expanding the biotechnology potential of lactobacilli through comparative genomics of 213 strains and associated genera.</title>
        <authorList>
            <person name="Sun Z."/>
            <person name="Harris H.M."/>
            <person name="McCann A."/>
            <person name="Guo C."/>
            <person name="Argimon S."/>
            <person name="Zhang W."/>
            <person name="Yang X."/>
            <person name="Jeffery I.B."/>
            <person name="Cooney J.C."/>
            <person name="Kagawa T.F."/>
            <person name="Liu W."/>
            <person name="Song Y."/>
            <person name="Salvetti E."/>
            <person name="Wrobel A."/>
            <person name="Rasinkangas P."/>
            <person name="Parkhill J."/>
            <person name="Rea M.C."/>
            <person name="O'Sullivan O."/>
            <person name="Ritari J."/>
            <person name="Douillard F.P."/>
            <person name="Paul Ross R."/>
            <person name="Yang R."/>
            <person name="Briner A.E."/>
            <person name="Felis G.E."/>
            <person name="de Vos W.M."/>
            <person name="Barrangou R."/>
            <person name="Klaenhammer T.R."/>
            <person name="Caufield P.W."/>
            <person name="Cui Y."/>
            <person name="Zhang H."/>
            <person name="O'Toole P.W."/>
        </authorList>
    </citation>
    <scope>NUCLEOTIDE SEQUENCE [LARGE SCALE GENOMIC DNA]</scope>
    <source>
        <strain evidence="5 6">DSM 18933</strain>
    </source>
</reference>
<evidence type="ECO:0000313" key="6">
    <source>
        <dbReference type="Proteomes" id="UP000051054"/>
    </source>
</evidence>
<proteinExistence type="predicted"/>
<evidence type="ECO:0000313" key="5">
    <source>
        <dbReference type="EMBL" id="KRM19333.1"/>
    </source>
</evidence>
<sequence length="1414" mass="161883">MYRKKNKQNRYTIKKLNVGVASVIAGATIGIASLTVPQIDAFADDVNHEVSNQENNLQNSNQVVLGEKTDQAKSDPYADELKKYEEFNQKVEAGLQLIQYTKDEITGNGYYEKFIKQEYKPIYTNTSGGWTVANSSEQHQYVTSTVSNNDEDDTDNTVGYYNNDNNEQQNRPVTRDELQNVLGYIEKVKQSYYEYSWEADDLSDAEYRLKDVLQKSDVTEDDMKYADDEILSTLHFYGKSEAWNRLYENVNSAEEVRKNLIYRRSSKEMKDKFESAVDNAIRVIHSAELNEEHLIQVNQQLLDATSQLDGKLAHLKELKALYEEAKSLLKKPIVFNASDDVYEQFNSAYSTAKEIIKYTASNAMQETVDKATQRLRDAMGALDGKPTNHEISDYIVNVLVPTLKANNVSFSDSKINRIIAANNNANITQTDLDYEIKNFDEELDYVHFDPVDTLELQHILAIIPEIKVKSQQYKSWTTDQKDNLDEVVAQAEYLLEHHKYYFSNLLGDSEFVLKEVLSYRDDAEEKEKDLTKIKELLTQANELKSKPEFKVATSAVQNKLNDTLNKYQAFSHEMDKDFTQTELEMIVTDLQDVIDGVKENRIITYTYQEPKHYQVSDDDFKYTWKVEEHYDAPQVYKHGGWTVDNETTLKRLQRLKEKLATYHDKQLNQSEIDGIEYYLEKFGYKKRIVQYYGMRGPEWEDNSSSVATNISKESDNSSGDLLSPTMADLKKTAIIVETLINNSDNKKISDIAELKFAQEMIDSDNDNDYSKIAQEDEKLQYIVDSFENHPGLWHDLYTLVRENKIYQYESGYKYANATERKRYQDALVNGFKVLHDPNSTQQELQAAVTELQKAGEFKETSLDLTSLKKQLAEAKTHLNKIEYLNETSFDQRNFDTLISKAEQIIEKGSYTIKDYLLYLYESDDDISQQDVDELVEKLKTETDNLYGQPTNREVLSFAVEELLPIFKETPFYYNYYRVQDTDAAIKRLMEIYDKQDATQYEVDNAVLIFAGALELINTSSGQGIPVDLTDLYHMISVSSKIETLSPTYQKASEKQKQAFKKAVAETRDLLAKTTHISQDSEYEYLNKMHRPLLEMINAENSNGHQQFKDLYKQALDLKQSVKYKNATENLKVKFDEVMQLYEPVYFANTYSQTDYYYQTKQQEFEVMMAELQTAMDNLDGKDMQLAPTPVEVTPNPLTSKGDEVPTPILESHTEGESNSTPTPIEAQSTTSTKQEVSLTTNTVPTENVGKNPMKELTSVKSVPKQTLEAVQINGSREDSSDRVQVTIFDSNNSEKPIIVKDGENQSSVMKTAHVSRTLDNDLPISQAISFNQVEQKVQVILNEFESYEPTVVKADEVPVKPHKNGKNKTSTKNNKTHQIQSGNADVINEKSITALIVTVVACAFGIGLGVRKKK</sequence>
<keyword evidence="6" id="KW-1185">Reference proteome</keyword>
<organism evidence="5 6">
    <name type="scientific">Ligilactobacillus hayakitensis DSM 18933 = JCM 14209</name>
    <dbReference type="NCBI Taxonomy" id="1423755"/>
    <lineage>
        <taxon>Bacteria</taxon>
        <taxon>Bacillati</taxon>
        <taxon>Bacillota</taxon>
        <taxon>Bacilli</taxon>
        <taxon>Lactobacillales</taxon>
        <taxon>Lactobacillaceae</taxon>
        <taxon>Ligilactobacillus</taxon>
    </lineage>
</organism>
<dbReference type="Gene3D" id="1.20.120.1850">
    <property type="entry name" value="Ebh helix bundles repeating unit (S and A modules)"/>
    <property type="match status" value="2"/>
</dbReference>
<keyword evidence="3" id="KW-0472">Membrane</keyword>
<feature type="compositionally biased region" description="Polar residues" evidence="2">
    <location>
        <begin position="1216"/>
        <end position="1245"/>
    </location>
</feature>
<feature type="region of interest" description="Disordered" evidence="2">
    <location>
        <begin position="1191"/>
        <end position="1251"/>
    </location>
</feature>
<dbReference type="Gene3D" id="1.20.5.420">
    <property type="entry name" value="Immunoglobulin FC, subunit C"/>
    <property type="match status" value="1"/>
</dbReference>
<dbReference type="Pfam" id="PF04650">
    <property type="entry name" value="YSIRK_signal"/>
    <property type="match status" value="1"/>
</dbReference>
<dbReference type="Pfam" id="PF07554">
    <property type="entry name" value="FIVAR"/>
    <property type="match status" value="6"/>
</dbReference>
<dbReference type="PATRIC" id="fig|1423755.3.peg.282"/>
<accession>A0A0R1WPI6</accession>
<dbReference type="NCBIfam" id="TIGR01168">
    <property type="entry name" value="YSIRK_signal"/>
    <property type="match status" value="1"/>
</dbReference>
<dbReference type="STRING" id="1423755.FC40_GL000261"/>
<keyword evidence="3" id="KW-1133">Transmembrane helix</keyword>
<evidence type="ECO:0000256" key="2">
    <source>
        <dbReference type="SAM" id="MobiDB-lite"/>
    </source>
</evidence>
<dbReference type="EMBL" id="AZGD01000057">
    <property type="protein sequence ID" value="KRM19333.1"/>
    <property type="molecule type" value="Genomic_DNA"/>
</dbReference>
<name>A0A0R1WPI6_9LACO</name>
<feature type="transmembrane region" description="Helical" evidence="3">
    <location>
        <begin position="16"/>
        <end position="36"/>
    </location>
</feature>
<comment type="caution">
    <text evidence="5">The sequence shown here is derived from an EMBL/GenBank/DDBJ whole genome shotgun (WGS) entry which is preliminary data.</text>
</comment>
<evidence type="ECO:0000256" key="1">
    <source>
        <dbReference type="ARBA" id="ARBA00022729"/>
    </source>
</evidence>